<dbReference type="GO" id="GO:0003677">
    <property type="term" value="F:DNA binding"/>
    <property type="evidence" value="ECO:0007669"/>
    <property type="project" value="UniProtKB-KW"/>
</dbReference>
<feature type="compositionally biased region" description="Polar residues" evidence="1">
    <location>
        <begin position="13"/>
        <end position="22"/>
    </location>
</feature>
<evidence type="ECO:0000259" key="2">
    <source>
        <dbReference type="PROSITE" id="PS50943"/>
    </source>
</evidence>
<dbReference type="EMBL" id="AEHJ01000011">
    <property type="protein sequence ID" value="EFO78139.1"/>
    <property type="molecule type" value="Genomic_DNA"/>
</dbReference>
<proteinExistence type="predicted"/>
<evidence type="ECO:0000313" key="4">
    <source>
        <dbReference type="Proteomes" id="UP000003457"/>
    </source>
</evidence>
<accession>A0AB72Z2A4</accession>
<dbReference type="AlphaFoldDB" id="A0AB72Z2A4"/>
<dbReference type="SUPFAM" id="SSF47413">
    <property type="entry name" value="lambda repressor-like DNA-binding domains"/>
    <property type="match status" value="1"/>
</dbReference>
<name>A0AB72Z2A4_9BIFI</name>
<dbReference type="SMART" id="SM00530">
    <property type="entry name" value="HTH_XRE"/>
    <property type="match status" value="1"/>
</dbReference>
<protein>
    <submittedName>
        <fullName evidence="3">DNA-binding helix-turn-helix protein</fullName>
    </submittedName>
</protein>
<evidence type="ECO:0000256" key="1">
    <source>
        <dbReference type="SAM" id="MobiDB-lite"/>
    </source>
</evidence>
<dbReference type="InterPro" id="IPR010982">
    <property type="entry name" value="Lambda_DNA-bd_dom_sf"/>
</dbReference>
<organism evidence="3 4">
    <name type="scientific">Bifidobacterium dentium JCVIHMP022</name>
    <dbReference type="NCBI Taxonomy" id="553191"/>
    <lineage>
        <taxon>Bacteria</taxon>
        <taxon>Bacillati</taxon>
        <taxon>Actinomycetota</taxon>
        <taxon>Actinomycetes</taxon>
        <taxon>Bifidobacteriales</taxon>
        <taxon>Bifidobacteriaceae</taxon>
        <taxon>Bifidobacterium</taxon>
    </lineage>
</organism>
<dbReference type="PROSITE" id="PS50943">
    <property type="entry name" value="HTH_CROC1"/>
    <property type="match status" value="1"/>
</dbReference>
<feature type="compositionally biased region" description="Basic and acidic residues" evidence="1">
    <location>
        <begin position="1"/>
        <end position="11"/>
    </location>
</feature>
<evidence type="ECO:0000313" key="3">
    <source>
        <dbReference type="EMBL" id="EFO78139.1"/>
    </source>
</evidence>
<reference evidence="3 4" key="1">
    <citation type="submission" date="2010-10" db="EMBL/GenBank/DDBJ databases">
        <authorList>
            <person name="Durkin A.S."/>
            <person name="Madupu R."/>
            <person name="Torralba M."/>
            <person name="Gillis M."/>
            <person name="Methe B."/>
            <person name="Sutton G."/>
            <person name="Nelson K.E."/>
        </authorList>
    </citation>
    <scope>NUCLEOTIDE SEQUENCE [LARGE SCALE GENOMIC DNA]</scope>
    <source>
        <strain evidence="3 4">JCVIHMP022</strain>
    </source>
</reference>
<comment type="caution">
    <text evidence="3">The sequence shown here is derived from an EMBL/GenBank/DDBJ whole genome shotgun (WGS) entry which is preliminary data.</text>
</comment>
<dbReference type="CDD" id="cd00093">
    <property type="entry name" value="HTH_XRE"/>
    <property type="match status" value="1"/>
</dbReference>
<feature type="domain" description="HTH cro/C1-type" evidence="2">
    <location>
        <begin position="3"/>
        <end position="61"/>
    </location>
</feature>
<gene>
    <name evidence="3" type="ORF">HMPREF9003_0209</name>
</gene>
<dbReference type="Proteomes" id="UP000003457">
    <property type="component" value="Unassembled WGS sequence"/>
</dbReference>
<keyword evidence="3" id="KW-0238">DNA-binding</keyword>
<dbReference type="Pfam" id="PF01381">
    <property type="entry name" value="HTH_3"/>
    <property type="match status" value="1"/>
</dbReference>
<feature type="region of interest" description="Disordered" evidence="1">
    <location>
        <begin position="1"/>
        <end position="22"/>
    </location>
</feature>
<dbReference type="InterPro" id="IPR001387">
    <property type="entry name" value="Cro/C1-type_HTH"/>
</dbReference>
<dbReference type="Gene3D" id="1.10.260.40">
    <property type="entry name" value="lambda repressor-like DNA-binding domains"/>
    <property type="match status" value="1"/>
</dbReference>
<sequence>MSLKSMIEKRHTTQTQLAQKSGIPQPTISEYVTGKRPVSNMTVGTALKLMEALNTKKIHDLM</sequence>
<dbReference type="RefSeq" id="WP_003844108.1">
    <property type="nucleotide sequence ID" value="NZ_AEHJ01000011.1"/>
</dbReference>